<evidence type="ECO:0000256" key="1">
    <source>
        <dbReference type="ARBA" id="ARBA00008428"/>
    </source>
</evidence>
<dbReference type="PANTHER" id="PTHR30153:SF2">
    <property type="entry name" value="REPLICATIVE DNA HELICASE"/>
    <property type="match status" value="1"/>
</dbReference>
<evidence type="ECO:0000313" key="15">
    <source>
        <dbReference type="Proteomes" id="UP000230787"/>
    </source>
</evidence>
<evidence type="ECO:0000256" key="3">
    <source>
        <dbReference type="ARBA" id="ARBA00022705"/>
    </source>
</evidence>
<dbReference type="GO" id="GO:0043139">
    <property type="term" value="F:5'-3' DNA helicase activity"/>
    <property type="evidence" value="ECO:0007669"/>
    <property type="project" value="UniProtKB-EC"/>
</dbReference>
<keyword evidence="5 12" id="KW-0378">Hydrolase</keyword>
<dbReference type="InterPro" id="IPR007694">
    <property type="entry name" value="DNA_helicase_DnaB-like_C"/>
</dbReference>
<evidence type="ECO:0000256" key="4">
    <source>
        <dbReference type="ARBA" id="ARBA00022741"/>
    </source>
</evidence>
<dbReference type="PANTHER" id="PTHR30153">
    <property type="entry name" value="REPLICATIVE DNA HELICASE DNAB"/>
    <property type="match status" value="1"/>
</dbReference>
<dbReference type="SUPFAM" id="SSF48024">
    <property type="entry name" value="N-terminal domain of DnaB helicase"/>
    <property type="match status" value="1"/>
</dbReference>
<dbReference type="GO" id="GO:0006269">
    <property type="term" value="P:DNA replication, synthesis of primer"/>
    <property type="evidence" value="ECO:0007669"/>
    <property type="project" value="UniProtKB-UniRule"/>
</dbReference>
<dbReference type="InterPro" id="IPR007693">
    <property type="entry name" value="DNA_helicase_DnaB-like_N"/>
</dbReference>
<dbReference type="Pfam" id="PF03796">
    <property type="entry name" value="DnaB_C"/>
    <property type="match status" value="1"/>
</dbReference>
<keyword evidence="2 12" id="KW-0639">Primosome</keyword>
<accession>A0A2H0WJF2</accession>
<organism evidence="14 15">
    <name type="scientific">candidate division WWE3 bacterium CG09_land_8_20_14_0_10_39_24</name>
    <dbReference type="NCBI Taxonomy" id="1975088"/>
    <lineage>
        <taxon>Bacteria</taxon>
        <taxon>Katanobacteria</taxon>
    </lineage>
</organism>
<dbReference type="GO" id="GO:1990077">
    <property type="term" value="C:primosome complex"/>
    <property type="evidence" value="ECO:0007669"/>
    <property type="project" value="UniProtKB-UniRule"/>
</dbReference>
<dbReference type="Gene3D" id="1.10.860.10">
    <property type="entry name" value="DNAb Helicase, Chain A"/>
    <property type="match status" value="1"/>
</dbReference>
<dbReference type="Pfam" id="PF00772">
    <property type="entry name" value="DnaB"/>
    <property type="match status" value="1"/>
</dbReference>
<evidence type="ECO:0000256" key="12">
    <source>
        <dbReference type="RuleBase" id="RU362085"/>
    </source>
</evidence>
<keyword evidence="6 12" id="KW-0347">Helicase</keyword>
<keyword evidence="7 12" id="KW-0067">ATP-binding</keyword>
<proteinExistence type="inferred from homology"/>
<comment type="caution">
    <text evidence="14">The sequence shown here is derived from an EMBL/GenBank/DDBJ whole genome shotgun (WGS) entry which is preliminary data.</text>
</comment>
<dbReference type="EMBL" id="PEZN01000030">
    <property type="protein sequence ID" value="PIS12777.1"/>
    <property type="molecule type" value="Genomic_DNA"/>
</dbReference>
<dbReference type="InterPro" id="IPR016136">
    <property type="entry name" value="DNA_helicase_N/primase_C"/>
</dbReference>
<keyword evidence="3 12" id="KW-0235">DNA replication</keyword>
<dbReference type="Gene3D" id="3.40.50.300">
    <property type="entry name" value="P-loop containing nucleotide triphosphate hydrolases"/>
    <property type="match status" value="1"/>
</dbReference>
<evidence type="ECO:0000259" key="13">
    <source>
        <dbReference type="PROSITE" id="PS51199"/>
    </source>
</evidence>
<dbReference type="Proteomes" id="UP000230787">
    <property type="component" value="Unassembled WGS sequence"/>
</dbReference>
<dbReference type="InterPro" id="IPR027417">
    <property type="entry name" value="P-loop_NTPase"/>
</dbReference>
<dbReference type="GO" id="GO:0005524">
    <property type="term" value="F:ATP binding"/>
    <property type="evidence" value="ECO:0007669"/>
    <property type="project" value="UniProtKB-UniRule"/>
</dbReference>
<keyword evidence="8 12" id="KW-0238">DNA-binding</keyword>
<evidence type="ECO:0000256" key="9">
    <source>
        <dbReference type="ARBA" id="ARBA00023235"/>
    </source>
</evidence>
<dbReference type="EC" id="5.6.2.3" evidence="11 12"/>
<dbReference type="CDD" id="cd00984">
    <property type="entry name" value="DnaB_C"/>
    <property type="match status" value="1"/>
</dbReference>
<evidence type="ECO:0000256" key="10">
    <source>
        <dbReference type="ARBA" id="ARBA00048954"/>
    </source>
</evidence>
<evidence type="ECO:0000256" key="7">
    <source>
        <dbReference type="ARBA" id="ARBA00022840"/>
    </source>
</evidence>
<name>A0A2H0WJF2_UNCKA</name>
<evidence type="ECO:0000256" key="8">
    <source>
        <dbReference type="ARBA" id="ARBA00023125"/>
    </source>
</evidence>
<dbReference type="GO" id="GO:0016887">
    <property type="term" value="F:ATP hydrolysis activity"/>
    <property type="evidence" value="ECO:0007669"/>
    <property type="project" value="RHEA"/>
</dbReference>
<evidence type="ECO:0000256" key="5">
    <source>
        <dbReference type="ARBA" id="ARBA00022801"/>
    </source>
</evidence>
<feature type="domain" description="SF4 helicase" evidence="13">
    <location>
        <begin position="175"/>
        <end position="435"/>
    </location>
</feature>
<evidence type="ECO:0000256" key="11">
    <source>
        <dbReference type="NCBIfam" id="TIGR00665"/>
    </source>
</evidence>
<dbReference type="AlphaFoldDB" id="A0A2H0WJF2"/>
<keyword evidence="4 12" id="KW-0547">Nucleotide-binding</keyword>
<gene>
    <name evidence="14" type="primary">dnaB</name>
    <name evidence="14" type="ORF">COT69_02215</name>
</gene>
<dbReference type="SUPFAM" id="SSF52540">
    <property type="entry name" value="P-loop containing nucleoside triphosphate hydrolases"/>
    <property type="match status" value="1"/>
</dbReference>
<dbReference type="InterPro" id="IPR036185">
    <property type="entry name" value="DNA_heli_DnaB-like_N_sf"/>
</dbReference>
<dbReference type="InterPro" id="IPR007692">
    <property type="entry name" value="DNA_helicase_DnaB"/>
</dbReference>
<dbReference type="PROSITE" id="PS51199">
    <property type="entry name" value="SF4_HELICASE"/>
    <property type="match status" value="1"/>
</dbReference>
<dbReference type="GO" id="GO:0003677">
    <property type="term" value="F:DNA binding"/>
    <property type="evidence" value="ECO:0007669"/>
    <property type="project" value="UniProtKB-UniRule"/>
</dbReference>
<comment type="catalytic activity">
    <reaction evidence="10 12">
        <text>ATP + H2O = ADP + phosphate + H(+)</text>
        <dbReference type="Rhea" id="RHEA:13065"/>
        <dbReference type="ChEBI" id="CHEBI:15377"/>
        <dbReference type="ChEBI" id="CHEBI:15378"/>
        <dbReference type="ChEBI" id="CHEBI:30616"/>
        <dbReference type="ChEBI" id="CHEBI:43474"/>
        <dbReference type="ChEBI" id="CHEBI:456216"/>
        <dbReference type="EC" id="5.6.2.3"/>
    </reaction>
</comment>
<comment type="similarity">
    <text evidence="1 12">Belongs to the helicase family. DnaB subfamily.</text>
</comment>
<keyword evidence="9" id="KW-0413">Isomerase</keyword>
<evidence type="ECO:0000256" key="6">
    <source>
        <dbReference type="ARBA" id="ARBA00022806"/>
    </source>
</evidence>
<evidence type="ECO:0000256" key="2">
    <source>
        <dbReference type="ARBA" id="ARBA00022515"/>
    </source>
</evidence>
<dbReference type="NCBIfam" id="TIGR00665">
    <property type="entry name" value="DnaB"/>
    <property type="match status" value="1"/>
</dbReference>
<comment type="function">
    <text evidence="12">The main replicative DNA helicase, it participates in initiation and elongation during chromosome replication. Travels ahead of the DNA replisome, separating dsDNA into templates for DNA synthesis. A processive ATP-dependent 5'-3' DNA helicase it has DNA-dependent ATPase activity.</text>
</comment>
<dbReference type="GO" id="GO:0005829">
    <property type="term" value="C:cytosol"/>
    <property type="evidence" value="ECO:0007669"/>
    <property type="project" value="TreeGrafter"/>
</dbReference>
<dbReference type="FunFam" id="1.10.860.10:FF:000001">
    <property type="entry name" value="Replicative DNA helicase"/>
    <property type="match status" value="1"/>
</dbReference>
<sequence>MEIKLPPNSIEAEKSVLGAVLIDSDAIVKIAEFLRPEHFYKDSHKSIFEAILSLYEKREPIDLVTVPNVLKKKKVLADVGGISYLSELASFMPTSANIETYGRMIKDNFIRRQLVVVSGKIGELGFLEEWDVNELLDKAEQELYSISQDYLKQEFEPLKKVLERSFDRLEDLHKHKGMLRGVPTGLKSLDAKLNGLQDSNLIILAARPSVGKSSLAANIAQFAAVKHKMPVAMFSLEMSSEQLSDRMLAAQAGVDVFKITTGNLSDDDFAKLGEAMGILAEAPIYIDDTPSISVMEMRTKSRRLKLDKGIRLVVVDYLQLMRGRNLENRVQEVSEISQALKGLARELNVPVLALSQLSRAVEQRGGEKRPQLSDLRESGALEQDADVVMFLHIPDEEQRSLLKLVIAKHRSGPTGELELFFHGGQTKFYEQDTKRS</sequence>
<reference evidence="15" key="1">
    <citation type="submission" date="2017-09" db="EMBL/GenBank/DDBJ databases">
        <title>Depth-based differentiation of microbial function through sediment-hosted aquifers and enrichment of novel symbionts in the deep terrestrial subsurface.</title>
        <authorList>
            <person name="Probst A.J."/>
            <person name="Ladd B."/>
            <person name="Jarett J.K."/>
            <person name="Geller-Mcgrath D.E."/>
            <person name="Sieber C.M.K."/>
            <person name="Emerson J.B."/>
            <person name="Anantharaman K."/>
            <person name="Thomas B.C."/>
            <person name="Malmstrom R."/>
            <person name="Stieglmeier M."/>
            <person name="Klingl A."/>
            <person name="Woyke T."/>
            <person name="Ryan C.M."/>
            <person name="Banfield J.F."/>
        </authorList>
    </citation>
    <scope>NUCLEOTIDE SEQUENCE [LARGE SCALE GENOMIC DNA]</scope>
</reference>
<evidence type="ECO:0000313" key="14">
    <source>
        <dbReference type="EMBL" id="PIS12777.1"/>
    </source>
</evidence>
<protein>
    <recommendedName>
        <fullName evidence="11 12">Replicative DNA helicase</fullName>
        <ecNumber evidence="11 12">5.6.2.3</ecNumber>
    </recommendedName>
</protein>